<proteinExistence type="predicted"/>
<evidence type="ECO:0000313" key="1">
    <source>
        <dbReference type="EMBL" id="KAI4468563.1"/>
    </source>
</evidence>
<evidence type="ECO:0000313" key="2">
    <source>
        <dbReference type="Proteomes" id="UP001056778"/>
    </source>
</evidence>
<name>A0ACB9TNQ3_HOLOL</name>
<dbReference type="Proteomes" id="UP001056778">
    <property type="component" value="Chromosome 2"/>
</dbReference>
<comment type="caution">
    <text evidence="1">The sequence shown here is derived from an EMBL/GenBank/DDBJ whole genome shotgun (WGS) entry which is preliminary data.</text>
</comment>
<dbReference type="EMBL" id="CM043016">
    <property type="protein sequence ID" value="KAI4468563.1"/>
    <property type="molecule type" value="Genomic_DNA"/>
</dbReference>
<keyword evidence="2" id="KW-1185">Reference proteome</keyword>
<accession>A0ACB9TNQ3</accession>
<reference evidence="1" key="1">
    <citation type="submission" date="2022-04" db="EMBL/GenBank/DDBJ databases">
        <title>Chromosome-scale genome assembly of Holotrichia oblita Faldermann.</title>
        <authorList>
            <person name="Rongchong L."/>
        </authorList>
    </citation>
    <scope>NUCLEOTIDE SEQUENCE</scope>
    <source>
        <strain evidence="1">81SQS9</strain>
    </source>
</reference>
<protein>
    <submittedName>
        <fullName evidence="1">Dystroglycan-related</fullName>
    </submittedName>
</protein>
<organism evidence="1 2">
    <name type="scientific">Holotrichia oblita</name>
    <name type="common">Chafer beetle</name>
    <dbReference type="NCBI Taxonomy" id="644536"/>
    <lineage>
        <taxon>Eukaryota</taxon>
        <taxon>Metazoa</taxon>
        <taxon>Ecdysozoa</taxon>
        <taxon>Arthropoda</taxon>
        <taxon>Hexapoda</taxon>
        <taxon>Insecta</taxon>
        <taxon>Pterygota</taxon>
        <taxon>Neoptera</taxon>
        <taxon>Endopterygota</taxon>
        <taxon>Coleoptera</taxon>
        <taxon>Polyphaga</taxon>
        <taxon>Scarabaeiformia</taxon>
        <taxon>Scarabaeidae</taxon>
        <taxon>Melolonthinae</taxon>
        <taxon>Holotrichia</taxon>
    </lineage>
</organism>
<sequence>MHFIGSLTALLAVLSISQALDEDFAFDISDDLDVGVKSENSKDWGIPDSVAYVGQTFHLEIPKQVFGTNVQKYEAKVDGDKPLPKWLLFAKAGGIFMGVPTVQDVGSLRIVVRAIDDLGNQTNEFRLTIKLGEENPQKYCLAEDTTVLKLIIDRDFNSIDSKQRVISISNIAKFFGLPYSAFKLEPQVKPDDLSDSSVILAGPGNLQSKHSKSASFIQVPVGCEGRLWPNTNSMVHQLKNQARDGTISEVLGLPLVGWRVKTESRFNNRDKRQIDGKECGGKSIRSGDDIFSSSGDGNDDYYYDNYYDYDVNDNDRVIDPIETPAPTTKPAPTTTKATTTPSTTTSTTTVQTTPVTSETHPHRHHHGESKAETEPTMNVIKLHDLESATTEETVIVRDNIEKDDIEKNDLETTLPTTSRPTEKVVSSATVKLPTTVTEDVYVDYDMIDEDDDDYETLTIIPSIDKHEASKESTVASEGSTTKVQPETVEFIPDTTPFITTSSSTKATTTQEATTSSTSTTPNPSTTINTTTSSPIIVITSTQPSATSPVSSATIITSTEDIVETTQTEELPPAATIPLSLPTEKLTSPTPSSSTTEKLTTQEDSTTLKQTTVRHISTTQVPTTRLVTDTFLEARNFPPTLQNRLKRIAVTAGKVFSFFIPKDTFSDAEDGFNLKLEFLDGEGMLISKDSWCQFNNHTKEIYGLPLEDHISRWIYTIRATDKENQTVSDHLEILVQHYKARRAVNHEFSLYIQIEKKWEFPHLIDWPLKTLRALGTIYDSNLTDIIVRNVDYKSVPAVFTWTNDTLPKHICPKNETDKIFKMITINSEGDPTHALIRAMAPELRVKKVAYRGLGVCEPKPQTPHPPITPPSNFSPILRNPVDYINATLGELLIFRVPDDTFYDPEDTDPRNLKMSLLTAKRHPIPPDNWLQFDTKNKEFYGIPLHKKDVGRVEYHLVCKDSGGLPASDSLVVQVIQPPRRNFNVEFIMSLEVSYSTFSKSAAMQRKFVEKLMELFEDKNTSNIRIKSISEGSSENNVRPTVVSWFNTSLRVDICPRDEIKKLESVMVHSDRTLATRVQYFMDPEFPVSSIQLDHMGACKSRSLPPPQPPSIDISTDESSPESNHDEYLVTFIVPAVIIAAMLFLAGIFACILYRRRRTGKMNVEEDGRATYGNKGIPVIFQEELEEKPESGTKTPVILKDEKPPLAPPEYSKSGSLKLTDDSEPYQPPPPVTRTQDNGRQVRPKPTPTYRKPPPYVPP</sequence>
<gene>
    <name evidence="1" type="ORF">MML48_2g00001821</name>
</gene>